<dbReference type="Proteomes" id="UP001497700">
    <property type="component" value="Unassembled WGS sequence"/>
</dbReference>
<protein>
    <submittedName>
        <fullName evidence="1">Uncharacterized protein</fullName>
    </submittedName>
</protein>
<proteinExistence type="predicted"/>
<organism evidence="1 2">
    <name type="scientific">Hypoxylon rubiginosum</name>
    <dbReference type="NCBI Taxonomy" id="110542"/>
    <lineage>
        <taxon>Eukaryota</taxon>
        <taxon>Fungi</taxon>
        <taxon>Dikarya</taxon>
        <taxon>Ascomycota</taxon>
        <taxon>Pezizomycotina</taxon>
        <taxon>Sordariomycetes</taxon>
        <taxon>Xylariomycetidae</taxon>
        <taxon>Xylariales</taxon>
        <taxon>Hypoxylaceae</taxon>
        <taxon>Hypoxylon</taxon>
    </lineage>
</organism>
<dbReference type="EMBL" id="MU393421">
    <property type="protein sequence ID" value="KAI4871165.1"/>
    <property type="molecule type" value="Genomic_DNA"/>
</dbReference>
<reference evidence="1 2" key="1">
    <citation type="journal article" date="2022" name="New Phytol.">
        <title>Ecological generalism drives hyperdiversity of secondary metabolite gene clusters in xylarialean endophytes.</title>
        <authorList>
            <person name="Franco M.E.E."/>
            <person name="Wisecaver J.H."/>
            <person name="Arnold A.E."/>
            <person name="Ju Y.M."/>
            <person name="Slot J.C."/>
            <person name="Ahrendt S."/>
            <person name="Moore L.P."/>
            <person name="Eastman K.E."/>
            <person name="Scott K."/>
            <person name="Konkel Z."/>
            <person name="Mondo S.J."/>
            <person name="Kuo A."/>
            <person name="Hayes R.D."/>
            <person name="Haridas S."/>
            <person name="Andreopoulos B."/>
            <person name="Riley R."/>
            <person name="LaButti K."/>
            <person name="Pangilinan J."/>
            <person name="Lipzen A."/>
            <person name="Amirebrahimi M."/>
            <person name="Yan J."/>
            <person name="Adam C."/>
            <person name="Keymanesh K."/>
            <person name="Ng V."/>
            <person name="Louie K."/>
            <person name="Northen T."/>
            <person name="Drula E."/>
            <person name="Henrissat B."/>
            <person name="Hsieh H.M."/>
            <person name="Youens-Clark K."/>
            <person name="Lutzoni F."/>
            <person name="Miadlikowska J."/>
            <person name="Eastwood D.C."/>
            <person name="Hamelin R.C."/>
            <person name="Grigoriev I.V."/>
            <person name="U'Ren J.M."/>
        </authorList>
    </citation>
    <scope>NUCLEOTIDE SEQUENCE [LARGE SCALE GENOMIC DNA]</scope>
    <source>
        <strain evidence="1 2">CBS 119005</strain>
    </source>
</reference>
<gene>
    <name evidence="1" type="ORF">F4820DRAFT_401730</name>
</gene>
<keyword evidence="2" id="KW-1185">Reference proteome</keyword>
<comment type="caution">
    <text evidence="1">The sequence shown here is derived from an EMBL/GenBank/DDBJ whole genome shotgun (WGS) entry which is preliminary data.</text>
</comment>
<sequence>MSVNIKRQFSAHWQFSTADNNLTLHGFRRFKTTHLLNLRFLEAEIAELDHAIYQAGLSLEIQPSATDRLGLKHSKRDRDIPKLEDTITNELVLKLRDLLQKYDEALIAFNKVMSMETFSLIDDEKQSSLRDDLTLHEKYETRLLRVDQEPRARQDPFQRWIHRLLRRFRYWRLSKNYQGDRESLASNNARHRWSYQSTSLIAGVFSRLIFAVIMAVFLIVPLILLSDESRKGAQLAIIAVCIVVFSSVVTVMMRASNLEMMIVTAAYAAILSVFVSNTSPVGG</sequence>
<accession>A0ACB9ZH72</accession>
<name>A0ACB9ZH72_9PEZI</name>
<evidence type="ECO:0000313" key="1">
    <source>
        <dbReference type="EMBL" id="KAI4871165.1"/>
    </source>
</evidence>
<evidence type="ECO:0000313" key="2">
    <source>
        <dbReference type="Proteomes" id="UP001497700"/>
    </source>
</evidence>